<dbReference type="Proteomes" id="UP001153269">
    <property type="component" value="Unassembled WGS sequence"/>
</dbReference>
<gene>
    <name evidence="4" type="ORF">PLEPLA_LOCUS22196</name>
</gene>
<feature type="chain" id="PRO_5040116640" description="Purple acid phosphatase N-terminal domain-containing protein" evidence="2">
    <location>
        <begin position="21"/>
        <end position="173"/>
    </location>
</feature>
<evidence type="ECO:0000313" key="5">
    <source>
        <dbReference type="Proteomes" id="UP001153269"/>
    </source>
</evidence>
<organism evidence="4 5">
    <name type="scientific">Pleuronectes platessa</name>
    <name type="common">European plaice</name>
    <dbReference type="NCBI Taxonomy" id="8262"/>
    <lineage>
        <taxon>Eukaryota</taxon>
        <taxon>Metazoa</taxon>
        <taxon>Chordata</taxon>
        <taxon>Craniata</taxon>
        <taxon>Vertebrata</taxon>
        <taxon>Euteleostomi</taxon>
        <taxon>Actinopterygii</taxon>
        <taxon>Neopterygii</taxon>
        <taxon>Teleostei</taxon>
        <taxon>Neoteleostei</taxon>
        <taxon>Acanthomorphata</taxon>
        <taxon>Carangaria</taxon>
        <taxon>Pleuronectiformes</taxon>
        <taxon>Pleuronectoidei</taxon>
        <taxon>Pleuronectidae</taxon>
        <taxon>Pleuronectes</taxon>
    </lineage>
</organism>
<dbReference type="InterPro" id="IPR029052">
    <property type="entry name" value="Metallo-depent_PP-like"/>
</dbReference>
<feature type="domain" description="Purple acid phosphatase N-terminal" evidence="3">
    <location>
        <begin position="28"/>
        <end position="120"/>
    </location>
</feature>
<dbReference type="Gene3D" id="3.60.21.10">
    <property type="match status" value="1"/>
</dbReference>
<dbReference type="Gene3D" id="2.60.40.380">
    <property type="entry name" value="Purple acid phosphatase-like, N-terminal"/>
    <property type="match status" value="1"/>
</dbReference>
<dbReference type="AlphaFoldDB" id="A0A9N7YRI7"/>
<protein>
    <recommendedName>
        <fullName evidence="3">Purple acid phosphatase N-terminal domain-containing protein</fullName>
    </recommendedName>
</protein>
<dbReference type="InterPro" id="IPR015914">
    <property type="entry name" value="PAPs_N"/>
</dbReference>
<proteinExistence type="predicted"/>
<evidence type="ECO:0000256" key="1">
    <source>
        <dbReference type="ARBA" id="ARBA00022729"/>
    </source>
</evidence>
<sequence length="173" mass="19245">MEPLHAACALLSLAPLLVLGVVPIWTQPEQVHLSYPGVPGSMLVTWTTFNKTASMVEYGLLGGRLFEISVKGNTTLFVDSGEEKRKMYIHRVTLTDLKPAATYVYHCGSDEGWSEIFSFTALNDSSHFSPRFALYGDLGNENPQSLARLQKETQLGMYDAILHIGDFAYDMHE</sequence>
<dbReference type="Pfam" id="PF16656">
    <property type="entry name" value="Pur_ac_phosph_N"/>
    <property type="match status" value="1"/>
</dbReference>
<reference evidence="4" key="1">
    <citation type="submission" date="2020-03" db="EMBL/GenBank/DDBJ databases">
        <authorList>
            <person name="Weist P."/>
        </authorList>
    </citation>
    <scope>NUCLEOTIDE SEQUENCE</scope>
</reference>
<evidence type="ECO:0000259" key="3">
    <source>
        <dbReference type="Pfam" id="PF16656"/>
    </source>
</evidence>
<feature type="non-terminal residue" evidence="4">
    <location>
        <position position="1"/>
    </location>
</feature>
<keyword evidence="5" id="KW-1185">Reference proteome</keyword>
<dbReference type="InterPro" id="IPR008963">
    <property type="entry name" value="Purple_acid_Pase-like_N"/>
</dbReference>
<evidence type="ECO:0000313" key="4">
    <source>
        <dbReference type="EMBL" id="CAB1434121.1"/>
    </source>
</evidence>
<dbReference type="GO" id="GO:0003993">
    <property type="term" value="F:acid phosphatase activity"/>
    <property type="evidence" value="ECO:0007669"/>
    <property type="project" value="InterPro"/>
</dbReference>
<evidence type="ECO:0000256" key="2">
    <source>
        <dbReference type="SAM" id="SignalP"/>
    </source>
</evidence>
<keyword evidence="1 2" id="KW-0732">Signal</keyword>
<dbReference type="PANTHER" id="PTHR45867">
    <property type="entry name" value="PURPLE ACID PHOSPHATASE"/>
    <property type="match status" value="1"/>
</dbReference>
<dbReference type="PANTHER" id="PTHR45867:SF3">
    <property type="entry name" value="ACID PHOSPHATASE TYPE 7"/>
    <property type="match status" value="1"/>
</dbReference>
<comment type="caution">
    <text evidence="4">The sequence shown here is derived from an EMBL/GenBank/DDBJ whole genome shotgun (WGS) entry which is preliminary data.</text>
</comment>
<dbReference type="GO" id="GO:0046872">
    <property type="term" value="F:metal ion binding"/>
    <property type="evidence" value="ECO:0007669"/>
    <property type="project" value="InterPro"/>
</dbReference>
<accession>A0A9N7YRI7</accession>
<feature type="signal peptide" evidence="2">
    <location>
        <begin position="1"/>
        <end position="20"/>
    </location>
</feature>
<dbReference type="SUPFAM" id="SSF49363">
    <property type="entry name" value="Purple acid phosphatase, N-terminal domain"/>
    <property type="match status" value="1"/>
</dbReference>
<name>A0A9N7YRI7_PLEPL</name>
<dbReference type="EMBL" id="CADEAL010001635">
    <property type="protein sequence ID" value="CAB1434121.1"/>
    <property type="molecule type" value="Genomic_DNA"/>
</dbReference>